<protein>
    <submittedName>
        <fullName evidence="2">Methyltransferase domain-containing protein</fullName>
    </submittedName>
</protein>
<dbReference type="RefSeq" id="WP_129891804.1">
    <property type="nucleotide sequence ID" value="NZ_CP035758.1"/>
</dbReference>
<proteinExistence type="predicted"/>
<dbReference type="GO" id="GO:0008757">
    <property type="term" value="F:S-adenosylmethionine-dependent methyltransferase activity"/>
    <property type="evidence" value="ECO:0007669"/>
    <property type="project" value="InterPro"/>
</dbReference>
<reference evidence="2 3" key="1">
    <citation type="submission" date="2019-01" db="EMBL/GenBank/DDBJ databases">
        <title>Ktedonosporobacter rubrisoli SCAWS-G2.</title>
        <authorList>
            <person name="Huang Y."/>
            <person name="Yan B."/>
        </authorList>
    </citation>
    <scope>NUCLEOTIDE SEQUENCE [LARGE SCALE GENOMIC DNA]</scope>
    <source>
        <strain evidence="2 3">SCAWS-G2</strain>
    </source>
</reference>
<dbReference type="EMBL" id="CP035758">
    <property type="protein sequence ID" value="QBD80742.1"/>
    <property type="molecule type" value="Genomic_DNA"/>
</dbReference>
<dbReference type="PANTHER" id="PTHR43861:SF1">
    <property type="entry name" value="TRANS-ACONITATE 2-METHYLTRANSFERASE"/>
    <property type="match status" value="1"/>
</dbReference>
<organism evidence="2 3">
    <name type="scientific">Ktedonosporobacter rubrisoli</name>
    <dbReference type="NCBI Taxonomy" id="2509675"/>
    <lineage>
        <taxon>Bacteria</taxon>
        <taxon>Bacillati</taxon>
        <taxon>Chloroflexota</taxon>
        <taxon>Ktedonobacteria</taxon>
        <taxon>Ktedonobacterales</taxon>
        <taxon>Ktedonosporobacteraceae</taxon>
        <taxon>Ktedonosporobacter</taxon>
    </lineage>
</organism>
<dbReference type="GO" id="GO:0032259">
    <property type="term" value="P:methylation"/>
    <property type="evidence" value="ECO:0007669"/>
    <property type="project" value="UniProtKB-KW"/>
</dbReference>
<evidence type="ECO:0000313" key="3">
    <source>
        <dbReference type="Proteomes" id="UP000290365"/>
    </source>
</evidence>
<dbReference type="AlphaFoldDB" id="A0A4P6JZ15"/>
<dbReference type="KEGG" id="kbs:EPA93_34150"/>
<sequence length="275" mass="30442">MTTNNSAQPPDLNEEVREIWDRNAAFWDEKMGEGNDFQRILVAPACERLLNLQPGERVLEIACGNGVFARHLARLGAQVLATDFSASLLELARARSVEYAERIEYQSLDATNEEQIVALGKGRFDAAVCNMAIMDMAEIEPLMRGIRQVVKPGGRFILSLCHPCFNNTGSILSVEDATVNGEIVTTYAVKTTTYLHNVPTKGVAMIGQPVSQYYFDRPLHVLFNACFRSGMVLDGLEEPAFNHPHDGSKAGSLVVSWTYYKEIPPVLVARLRIPA</sequence>
<dbReference type="InterPro" id="IPR029063">
    <property type="entry name" value="SAM-dependent_MTases_sf"/>
</dbReference>
<keyword evidence="2" id="KW-0489">Methyltransferase</keyword>
<dbReference type="SUPFAM" id="SSF53335">
    <property type="entry name" value="S-adenosyl-L-methionine-dependent methyltransferases"/>
    <property type="match status" value="1"/>
</dbReference>
<accession>A0A4P6JZ15</accession>
<evidence type="ECO:0000313" key="2">
    <source>
        <dbReference type="EMBL" id="QBD80742.1"/>
    </source>
</evidence>
<evidence type="ECO:0000259" key="1">
    <source>
        <dbReference type="Pfam" id="PF08241"/>
    </source>
</evidence>
<name>A0A4P6JZ15_KTERU</name>
<keyword evidence="3" id="KW-1185">Reference proteome</keyword>
<dbReference type="PANTHER" id="PTHR43861">
    <property type="entry name" value="TRANS-ACONITATE 2-METHYLTRANSFERASE-RELATED"/>
    <property type="match status" value="1"/>
</dbReference>
<dbReference type="OrthoDB" id="9774345at2"/>
<keyword evidence="2" id="KW-0808">Transferase</keyword>
<dbReference type="Proteomes" id="UP000290365">
    <property type="component" value="Chromosome"/>
</dbReference>
<dbReference type="Gene3D" id="3.40.50.150">
    <property type="entry name" value="Vaccinia Virus protein VP39"/>
    <property type="match status" value="1"/>
</dbReference>
<dbReference type="CDD" id="cd02440">
    <property type="entry name" value="AdoMet_MTases"/>
    <property type="match status" value="1"/>
</dbReference>
<gene>
    <name evidence="2" type="ORF">EPA93_34150</name>
</gene>
<feature type="domain" description="Methyltransferase type 11" evidence="1">
    <location>
        <begin position="59"/>
        <end position="158"/>
    </location>
</feature>
<dbReference type="Pfam" id="PF08241">
    <property type="entry name" value="Methyltransf_11"/>
    <property type="match status" value="1"/>
</dbReference>
<dbReference type="InterPro" id="IPR013216">
    <property type="entry name" value="Methyltransf_11"/>
</dbReference>